<reference evidence="4" key="1">
    <citation type="submission" date="2020-10" db="EMBL/GenBank/DDBJ databases">
        <title>Connecting structure to function with the recovery of over 1000 high-quality activated sludge metagenome-assembled genomes encoding full-length rRNA genes using long-read sequencing.</title>
        <authorList>
            <person name="Singleton C.M."/>
            <person name="Petriglieri F."/>
            <person name="Kristensen J.M."/>
            <person name="Kirkegaard R.H."/>
            <person name="Michaelsen T.Y."/>
            <person name="Andersen M.H."/>
            <person name="Karst S.M."/>
            <person name="Dueholm M.S."/>
            <person name="Nielsen P.H."/>
            <person name="Albertsen M."/>
        </authorList>
    </citation>
    <scope>NUCLEOTIDE SEQUENCE</scope>
    <source>
        <strain evidence="4">Bjer_18-Q3-R1-45_BAT3C.347</strain>
    </source>
</reference>
<accession>A0A9D7E5C5</accession>
<dbReference type="CDD" id="cd01651">
    <property type="entry name" value="RT_G2_intron"/>
    <property type="match status" value="1"/>
</dbReference>
<dbReference type="Pfam" id="PF08388">
    <property type="entry name" value="GIIM"/>
    <property type="match status" value="1"/>
</dbReference>
<evidence type="ECO:0000259" key="3">
    <source>
        <dbReference type="PROSITE" id="PS50878"/>
    </source>
</evidence>
<dbReference type="InterPro" id="IPR013597">
    <property type="entry name" value="Mat_intron_G2"/>
</dbReference>
<evidence type="ECO:0000256" key="1">
    <source>
        <dbReference type="ARBA" id="ARBA00034120"/>
    </source>
</evidence>
<evidence type="ECO:0000256" key="2">
    <source>
        <dbReference type="SAM" id="Coils"/>
    </source>
</evidence>
<name>A0A9D7E5C5_9PROT</name>
<keyword evidence="2" id="KW-0175">Coiled coil</keyword>
<proteinExistence type="inferred from homology"/>
<comment type="caution">
    <text evidence="4">The sequence shown here is derived from an EMBL/GenBank/DDBJ whole genome shotgun (WGS) entry which is preliminary data.</text>
</comment>
<organism evidence="4 5">
    <name type="scientific">Candidatus Methylophosphatis roskildensis</name>
    <dbReference type="NCBI Taxonomy" id="2899263"/>
    <lineage>
        <taxon>Bacteria</taxon>
        <taxon>Pseudomonadati</taxon>
        <taxon>Pseudomonadota</taxon>
        <taxon>Betaproteobacteria</taxon>
        <taxon>Nitrosomonadales</taxon>
        <taxon>Sterolibacteriaceae</taxon>
        <taxon>Candidatus Methylophosphatis</taxon>
    </lineage>
</organism>
<keyword evidence="4" id="KW-0548">Nucleotidyltransferase</keyword>
<gene>
    <name evidence="4" type="primary">ltrA</name>
    <name evidence="4" type="ORF">IPH26_09505</name>
</gene>
<keyword evidence="4" id="KW-0695">RNA-directed DNA polymerase</keyword>
<dbReference type="PANTHER" id="PTHR34047">
    <property type="entry name" value="NUCLEAR INTRON MATURASE 1, MITOCHONDRIAL-RELATED"/>
    <property type="match status" value="1"/>
</dbReference>
<dbReference type="InterPro" id="IPR051083">
    <property type="entry name" value="GrpII_Intron_Splice-Mob/Def"/>
</dbReference>
<dbReference type="SUPFAM" id="SSF56672">
    <property type="entry name" value="DNA/RNA polymerases"/>
    <property type="match status" value="1"/>
</dbReference>
<dbReference type="EMBL" id="JADJEV010000003">
    <property type="protein sequence ID" value="MBK6973160.1"/>
    <property type="molecule type" value="Genomic_DNA"/>
</dbReference>
<dbReference type="InterPro" id="IPR043128">
    <property type="entry name" value="Rev_trsase/Diguanyl_cyclase"/>
</dbReference>
<evidence type="ECO:0000313" key="4">
    <source>
        <dbReference type="EMBL" id="MBK6973160.1"/>
    </source>
</evidence>
<sequence>MGNLSTPISVQKLQRALHAKAKSEAGYRFYALYDKIFREDILSHAYAQCRSNKGAPGVDRQDFADIDAYGVERWLAELALALREESYQPDPIRRVWIPKANGKLRPLGISTLRDRVCMTAAMLVLEPIFEADLPSEQYAYRPGRNAQQAAMEVEERLHRGQTDVVDADLADYFGSIPHPELMLSLARRIVDRRVLHLIKMWLECTVEEIDDRGRKTRTTEAKDERRGIPHGSPVSPLLANLYMRRFVLGWRMLGLNRSLGTRIVTYADDLVILCRKGKAEEALQRLRELMGKLKLTVNEEKTRICKVPEGEFDFLGYTFGRMYSPTTGKAYLGMRPSKKSIRRMVEKLHAMTATSMTWQETTHMVGKLNRTLRGWANYFQVGTVSGAYRAIDSYTVARLRRWLRTKFKKRRQRGGGYPPSILYDRLGLVRLTWRGRNRSWAKA</sequence>
<feature type="domain" description="Reverse transcriptase" evidence="3">
    <location>
        <begin position="76"/>
        <end position="319"/>
    </location>
</feature>
<dbReference type="PROSITE" id="PS50878">
    <property type="entry name" value="RT_POL"/>
    <property type="match status" value="1"/>
</dbReference>
<protein>
    <submittedName>
        <fullName evidence="4">Group II intron reverse transcriptase/maturase</fullName>
        <ecNumber evidence="4">2.7.7.49</ecNumber>
    </submittedName>
</protein>
<dbReference type="InterPro" id="IPR043502">
    <property type="entry name" value="DNA/RNA_pol_sf"/>
</dbReference>
<dbReference type="EC" id="2.7.7.49" evidence="4"/>
<evidence type="ECO:0000313" key="5">
    <source>
        <dbReference type="Proteomes" id="UP000807785"/>
    </source>
</evidence>
<dbReference type="Gene3D" id="3.30.70.270">
    <property type="match status" value="1"/>
</dbReference>
<feature type="coiled-coil region" evidence="2">
    <location>
        <begin position="276"/>
        <end position="303"/>
    </location>
</feature>
<keyword evidence="4" id="KW-0808">Transferase</keyword>
<dbReference type="InterPro" id="IPR030931">
    <property type="entry name" value="Group_II_RT_mat"/>
</dbReference>
<dbReference type="AlphaFoldDB" id="A0A9D7E5C5"/>
<dbReference type="InterPro" id="IPR000477">
    <property type="entry name" value="RT_dom"/>
</dbReference>
<dbReference type="Proteomes" id="UP000807785">
    <property type="component" value="Unassembled WGS sequence"/>
</dbReference>
<dbReference type="Pfam" id="PF00078">
    <property type="entry name" value="RVT_1"/>
    <property type="match status" value="1"/>
</dbReference>
<dbReference type="GO" id="GO:0003964">
    <property type="term" value="F:RNA-directed DNA polymerase activity"/>
    <property type="evidence" value="ECO:0007669"/>
    <property type="project" value="UniProtKB-KW"/>
</dbReference>
<dbReference type="NCBIfam" id="TIGR04416">
    <property type="entry name" value="group_II_RT_mat"/>
    <property type="match status" value="1"/>
</dbReference>
<dbReference type="PANTHER" id="PTHR34047:SF8">
    <property type="entry name" value="PROTEIN YKFC"/>
    <property type="match status" value="1"/>
</dbReference>
<comment type="similarity">
    <text evidence="1">Belongs to the bacterial reverse transcriptase family.</text>
</comment>